<feature type="non-terminal residue" evidence="6">
    <location>
        <position position="67"/>
    </location>
</feature>
<accession>A0ABD0NFY1</accession>
<dbReference type="PANTHER" id="PTHR10649:SF17">
    <property type="entry name" value="ARYL HYDROCARBON RECEPTOR 2"/>
    <property type="match status" value="1"/>
</dbReference>
<proteinExistence type="predicted"/>
<feature type="non-terminal residue" evidence="6">
    <location>
        <position position="1"/>
    </location>
</feature>
<keyword evidence="4" id="KW-0804">Transcription</keyword>
<evidence type="ECO:0000256" key="3">
    <source>
        <dbReference type="ARBA" id="ARBA00023125"/>
    </source>
</evidence>
<evidence type="ECO:0000256" key="1">
    <source>
        <dbReference type="ARBA" id="ARBA00004123"/>
    </source>
</evidence>
<comment type="subcellular location">
    <subcellularLocation>
        <location evidence="1">Nucleus</location>
    </subcellularLocation>
</comment>
<keyword evidence="3" id="KW-0238">DNA-binding</keyword>
<dbReference type="AlphaFoldDB" id="A0ABD0NFY1"/>
<reference evidence="6 7" key="1">
    <citation type="submission" date="2024-05" db="EMBL/GenBank/DDBJ databases">
        <title>Genome sequencing and assembly of Indian major carp, Cirrhinus mrigala (Hamilton, 1822).</title>
        <authorList>
            <person name="Mohindra V."/>
            <person name="Chowdhury L.M."/>
            <person name="Lal K."/>
            <person name="Jena J.K."/>
        </authorList>
    </citation>
    <scope>NUCLEOTIDE SEQUENCE [LARGE SCALE GENOMIC DNA]</scope>
    <source>
        <strain evidence="6">CM1030</strain>
        <tissue evidence="6">Blood</tissue>
    </source>
</reference>
<evidence type="ECO:0000256" key="4">
    <source>
        <dbReference type="ARBA" id="ARBA00023163"/>
    </source>
</evidence>
<evidence type="ECO:0000256" key="2">
    <source>
        <dbReference type="ARBA" id="ARBA00023015"/>
    </source>
</evidence>
<dbReference type="GO" id="GO:0003677">
    <property type="term" value="F:DNA binding"/>
    <property type="evidence" value="ECO:0007669"/>
    <property type="project" value="UniProtKB-KW"/>
</dbReference>
<dbReference type="PANTHER" id="PTHR10649">
    <property type="entry name" value="ARYL HYDROCARBON RECEPTOR"/>
    <property type="match status" value="1"/>
</dbReference>
<evidence type="ECO:0000313" key="6">
    <source>
        <dbReference type="EMBL" id="KAL0160552.1"/>
    </source>
</evidence>
<dbReference type="EMBL" id="JAMKFB020000022">
    <property type="protein sequence ID" value="KAL0160552.1"/>
    <property type="molecule type" value="Genomic_DNA"/>
</dbReference>
<evidence type="ECO:0000256" key="5">
    <source>
        <dbReference type="ARBA" id="ARBA00023242"/>
    </source>
</evidence>
<keyword evidence="2" id="KW-0805">Transcription regulation</keyword>
<protein>
    <submittedName>
        <fullName evidence="6">Uncharacterized protein</fullName>
    </submittedName>
</protein>
<dbReference type="Proteomes" id="UP001529510">
    <property type="component" value="Unassembled WGS sequence"/>
</dbReference>
<dbReference type="GO" id="GO:0005634">
    <property type="term" value="C:nucleus"/>
    <property type="evidence" value="ECO:0007669"/>
    <property type="project" value="UniProtKB-SubCell"/>
</dbReference>
<keyword evidence="7" id="KW-1185">Reference proteome</keyword>
<sequence length="67" mass="7502">ALNFQGRLKYLHGQNKLAEDGTLAHPQLALFVIATPLQPPSIMEIRSKTLLFQTKHKLDFTPMGVDT</sequence>
<evidence type="ECO:0000313" key="7">
    <source>
        <dbReference type="Proteomes" id="UP001529510"/>
    </source>
</evidence>
<gene>
    <name evidence="6" type="ORF">M9458_044277</name>
</gene>
<organism evidence="6 7">
    <name type="scientific">Cirrhinus mrigala</name>
    <name type="common">Mrigala</name>
    <dbReference type="NCBI Taxonomy" id="683832"/>
    <lineage>
        <taxon>Eukaryota</taxon>
        <taxon>Metazoa</taxon>
        <taxon>Chordata</taxon>
        <taxon>Craniata</taxon>
        <taxon>Vertebrata</taxon>
        <taxon>Euteleostomi</taxon>
        <taxon>Actinopterygii</taxon>
        <taxon>Neopterygii</taxon>
        <taxon>Teleostei</taxon>
        <taxon>Ostariophysi</taxon>
        <taxon>Cypriniformes</taxon>
        <taxon>Cyprinidae</taxon>
        <taxon>Labeoninae</taxon>
        <taxon>Labeonini</taxon>
        <taxon>Cirrhinus</taxon>
    </lineage>
</organism>
<keyword evidence="5" id="KW-0539">Nucleus</keyword>
<dbReference type="Gene3D" id="3.30.450.20">
    <property type="entry name" value="PAS domain"/>
    <property type="match status" value="1"/>
</dbReference>
<comment type="caution">
    <text evidence="6">The sequence shown here is derived from an EMBL/GenBank/DDBJ whole genome shotgun (WGS) entry which is preliminary data.</text>
</comment>
<dbReference type="InterPro" id="IPR039091">
    <property type="entry name" value="AHR/AHRR"/>
</dbReference>
<name>A0ABD0NFY1_CIRMR</name>